<reference evidence="11" key="1">
    <citation type="submission" date="2023-05" db="EMBL/GenBank/DDBJ databases">
        <title>Nepenthes gracilis genome sequencing.</title>
        <authorList>
            <person name="Fukushima K."/>
        </authorList>
    </citation>
    <scope>NUCLEOTIDE SEQUENCE</scope>
    <source>
        <strain evidence="11">SING2019-196</strain>
    </source>
</reference>
<proteinExistence type="inferred from homology"/>
<name>A0AAD3SJX5_NEPGR</name>
<keyword evidence="3" id="KW-0134">Cell wall</keyword>
<accession>A0AAD3SJX5</accession>
<evidence type="ECO:0000313" key="11">
    <source>
        <dbReference type="EMBL" id="GMH12021.1"/>
    </source>
</evidence>
<keyword evidence="5 9" id="KW-0378">Hydrolase</keyword>
<keyword evidence="12" id="KW-1185">Reference proteome</keyword>
<evidence type="ECO:0000256" key="9">
    <source>
        <dbReference type="RuleBase" id="RU361169"/>
    </source>
</evidence>
<dbReference type="GO" id="GO:0004650">
    <property type="term" value="F:polygalacturonase activity"/>
    <property type="evidence" value="ECO:0007669"/>
    <property type="project" value="InterPro"/>
</dbReference>
<feature type="signal peptide" evidence="10">
    <location>
        <begin position="1"/>
        <end position="24"/>
    </location>
</feature>
<feature type="active site" evidence="8">
    <location>
        <position position="256"/>
    </location>
</feature>
<evidence type="ECO:0000256" key="10">
    <source>
        <dbReference type="SAM" id="SignalP"/>
    </source>
</evidence>
<dbReference type="GO" id="GO:0005975">
    <property type="term" value="P:carbohydrate metabolic process"/>
    <property type="evidence" value="ECO:0007669"/>
    <property type="project" value="InterPro"/>
</dbReference>
<dbReference type="GO" id="GO:0071555">
    <property type="term" value="P:cell wall organization"/>
    <property type="evidence" value="ECO:0007669"/>
    <property type="project" value="UniProtKB-KW"/>
</dbReference>
<dbReference type="Pfam" id="PF00295">
    <property type="entry name" value="Glyco_hydro_28"/>
    <property type="match status" value="1"/>
</dbReference>
<dbReference type="InterPro" id="IPR000743">
    <property type="entry name" value="Glyco_hydro_28"/>
</dbReference>
<dbReference type="InterPro" id="IPR011050">
    <property type="entry name" value="Pectin_lyase_fold/virulence"/>
</dbReference>
<dbReference type="PROSITE" id="PS00502">
    <property type="entry name" value="POLYGALACTURONASE"/>
    <property type="match status" value="1"/>
</dbReference>
<dbReference type="FunFam" id="2.160.20.10:FF:000004">
    <property type="entry name" value="Pectin lyase-like superfamily protein"/>
    <property type="match status" value="1"/>
</dbReference>
<keyword evidence="6 9" id="KW-0326">Glycosidase</keyword>
<evidence type="ECO:0000256" key="8">
    <source>
        <dbReference type="PROSITE-ProRule" id="PRU10052"/>
    </source>
</evidence>
<gene>
    <name evidence="11" type="ORF">Nepgr_013862</name>
</gene>
<dbReference type="InterPro" id="IPR006626">
    <property type="entry name" value="PbH1"/>
</dbReference>
<evidence type="ECO:0000256" key="6">
    <source>
        <dbReference type="ARBA" id="ARBA00023295"/>
    </source>
</evidence>
<dbReference type="EMBL" id="BSYO01000011">
    <property type="protein sequence ID" value="GMH12021.1"/>
    <property type="molecule type" value="Genomic_DNA"/>
</dbReference>
<dbReference type="Gene3D" id="2.160.20.10">
    <property type="entry name" value="Single-stranded right-handed beta-helix, Pectin lyase-like"/>
    <property type="match status" value="1"/>
</dbReference>
<keyword evidence="10" id="KW-0732">Signal</keyword>
<dbReference type="AlphaFoldDB" id="A0AAD3SJX5"/>
<dbReference type="InterPro" id="IPR012334">
    <property type="entry name" value="Pectin_lyas_fold"/>
</dbReference>
<keyword evidence="7" id="KW-0961">Cell wall biogenesis/degradation</keyword>
<evidence type="ECO:0000256" key="7">
    <source>
        <dbReference type="ARBA" id="ARBA00023316"/>
    </source>
</evidence>
<sequence length="406" mass="44080">MATNFSIVSLLLIVLYLFASNVKAQRNIAIATQNKIAYFDITRYGARPGNADASQALINAWKDACASVYPSRLVIPKGLYTLRPVKLLGPCKNRVRVEVAGNFQAPVNPAQFGGADAWVKIERVDSLTFTGVYGGGFFDGNGEIAWKQNDCKGTGTCMSLPYNFRFNYLTNSVIAHISSVDSKLFHINIFGCKNLTLLEMKITAPRTSLNTDGIHIGRSDGVYIIGGTIRTGDDCVSVGDGTKNLHVEKVTCGPGHGISVGSLGRYLNEESVVGVYVKNCTLVNSDNGVRIKTWLNSYQAVASELHFEDIIMDNVTNPVILDQTYCVYNQCKARVFKRIRGTSASKVAIRMVCSRNVPCQQVVIGDINLKYNGIDGPAVSECGNVNPTIIGQINPSPCTKRVSDTA</sequence>
<evidence type="ECO:0008006" key="13">
    <source>
        <dbReference type="Google" id="ProtNLM"/>
    </source>
</evidence>
<dbReference type="PANTHER" id="PTHR31375">
    <property type="match status" value="1"/>
</dbReference>
<evidence type="ECO:0000256" key="1">
    <source>
        <dbReference type="ARBA" id="ARBA00004191"/>
    </source>
</evidence>
<comment type="subcellular location">
    <subcellularLocation>
        <location evidence="1">Secreted</location>
        <location evidence="1">Cell wall</location>
    </subcellularLocation>
</comment>
<keyword evidence="4" id="KW-0964">Secreted</keyword>
<comment type="similarity">
    <text evidence="2 9">Belongs to the glycosyl hydrolase 28 family.</text>
</comment>
<evidence type="ECO:0000256" key="5">
    <source>
        <dbReference type="ARBA" id="ARBA00022801"/>
    </source>
</evidence>
<comment type="caution">
    <text evidence="11">The sequence shown here is derived from an EMBL/GenBank/DDBJ whole genome shotgun (WGS) entry which is preliminary data.</text>
</comment>
<evidence type="ECO:0000256" key="3">
    <source>
        <dbReference type="ARBA" id="ARBA00022512"/>
    </source>
</evidence>
<organism evidence="11 12">
    <name type="scientific">Nepenthes gracilis</name>
    <name type="common">Slender pitcher plant</name>
    <dbReference type="NCBI Taxonomy" id="150966"/>
    <lineage>
        <taxon>Eukaryota</taxon>
        <taxon>Viridiplantae</taxon>
        <taxon>Streptophyta</taxon>
        <taxon>Embryophyta</taxon>
        <taxon>Tracheophyta</taxon>
        <taxon>Spermatophyta</taxon>
        <taxon>Magnoliopsida</taxon>
        <taxon>eudicotyledons</taxon>
        <taxon>Gunneridae</taxon>
        <taxon>Pentapetalae</taxon>
        <taxon>Caryophyllales</taxon>
        <taxon>Nepenthaceae</taxon>
        <taxon>Nepenthes</taxon>
    </lineage>
</organism>
<dbReference type="SUPFAM" id="SSF51126">
    <property type="entry name" value="Pectin lyase-like"/>
    <property type="match status" value="1"/>
</dbReference>
<evidence type="ECO:0000313" key="12">
    <source>
        <dbReference type="Proteomes" id="UP001279734"/>
    </source>
</evidence>
<protein>
    <recommendedName>
        <fullName evidence="13">Exopolygalacturonase-like</fullName>
    </recommendedName>
</protein>
<feature type="chain" id="PRO_5042204720" description="Exopolygalacturonase-like" evidence="10">
    <location>
        <begin position="25"/>
        <end position="406"/>
    </location>
</feature>
<dbReference type="SMART" id="SM00710">
    <property type="entry name" value="PbH1"/>
    <property type="match status" value="3"/>
</dbReference>
<dbReference type="Proteomes" id="UP001279734">
    <property type="component" value="Unassembled WGS sequence"/>
</dbReference>
<evidence type="ECO:0000256" key="2">
    <source>
        <dbReference type="ARBA" id="ARBA00008834"/>
    </source>
</evidence>
<evidence type="ECO:0000256" key="4">
    <source>
        <dbReference type="ARBA" id="ARBA00022525"/>
    </source>
</evidence>